<evidence type="ECO:0000313" key="3">
    <source>
        <dbReference type="Proteomes" id="UP001501343"/>
    </source>
</evidence>
<gene>
    <name evidence="2" type="ORF">GCM10009775_27770</name>
</gene>
<accession>A0ABN2PVQ7</accession>
<reference evidence="2 3" key="1">
    <citation type="journal article" date="2019" name="Int. J. Syst. Evol. Microbiol.">
        <title>The Global Catalogue of Microorganisms (GCM) 10K type strain sequencing project: providing services to taxonomists for standard genome sequencing and annotation.</title>
        <authorList>
            <consortium name="The Broad Institute Genomics Platform"/>
            <consortium name="The Broad Institute Genome Sequencing Center for Infectious Disease"/>
            <person name="Wu L."/>
            <person name="Ma J."/>
        </authorList>
    </citation>
    <scope>NUCLEOTIDE SEQUENCE [LARGE SCALE GENOMIC DNA]</scope>
    <source>
        <strain evidence="2 3">JCM 14900</strain>
    </source>
</reference>
<evidence type="ECO:0000259" key="1">
    <source>
        <dbReference type="Pfam" id="PF13460"/>
    </source>
</evidence>
<dbReference type="SUPFAM" id="SSF51735">
    <property type="entry name" value="NAD(P)-binding Rossmann-fold domains"/>
    <property type="match status" value="1"/>
</dbReference>
<dbReference type="InterPro" id="IPR051606">
    <property type="entry name" value="Polyketide_Oxido-like"/>
</dbReference>
<protein>
    <submittedName>
        <fullName evidence="2">SDR family oxidoreductase</fullName>
    </submittedName>
</protein>
<comment type="caution">
    <text evidence="2">The sequence shown here is derived from an EMBL/GenBank/DDBJ whole genome shotgun (WGS) entry which is preliminary data.</text>
</comment>
<dbReference type="Gene3D" id="3.40.50.720">
    <property type="entry name" value="NAD(P)-binding Rossmann-like Domain"/>
    <property type="match status" value="1"/>
</dbReference>
<dbReference type="PANTHER" id="PTHR43355:SF2">
    <property type="entry name" value="FLAVIN REDUCTASE (NADPH)"/>
    <property type="match status" value="1"/>
</dbReference>
<dbReference type="Pfam" id="PF13460">
    <property type="entry name" value="NAD_binding_10"/>
    <property type="match status" value="1"/>
</dbReference>
<organism evidence="2 3">
    <name type="scientific">Microbacterium aoyamense</name>
    <dbReference type="NCBI Taxonomy" id="344166"/>
    <lineage>
        <taxon>Bacteria</taxon>
        <taxon>Bacillati</taxon>
        <taxon>Actinomycetota</taxon>
        <taxon>Actinomycetes</taxon>
        <taxon>Micrococcales</taxon>
        <taxon>Microbacteriaceae</taxon>
        <taxon>Microbacterium</taxon>
    </lineage>
</organism>
<proteinExistence type="predicted"/>
<feature type="domain" description="NAD(P)-binding" evidence="1">
    <location>
        <begin position="7"/>
        <end position="202"/>
    </location>
</feature>
<keyword evidence="3" id="KW-1185">Reference proteome</keyword>
<name>A0ABN2PVQ7_9MICO</name>
<dbReference type="InterPro" id="IPR016040">
    <property type="entry name" value="NAD(P)-bd_dom"/>
</dbReference>
<dbReference type="Proteomes" id="UP001501343">
    <property type="component" value="Unassembled WGS sequence"/>
</dbReference>
<evidence type="ECO:0000313" key="2">
    <source>
        <dbReference type="EMBL" id="GAA1934292.1"/>
    </source>
</evidence>
<dbReference type="InterPro" id="IPR036291">
    <property type="entry name" value="NAD(P)-bd_dom_sf"/>
</dbReference>
<dbReference type="RefSeq" id="WP_248147373.1">
    <property type="nucleotide sequence ID" value="NZ_BAAAOF010000005.1"/>
</dbReference>
<dbReference type="EMBL" id="BAAAOF010000005">
    <property type="protein sequence ID" value="GAA1934292.1"/>
    <property type="molecule type" value="Genomic_DNA"/>
</dbReference>
<dbReference type="PANTHER" id="PTHR43355">
    <property type="entry name" value="FLAVIN REDUCTASE (NADPH)"/>
    <property type="match status" value="1"/>
</dbReference>
<sequence length="215" mass="22845">MRILVIGATGGSGRAVTDVLLERGHAVSALSRSATTLEPRPGLERVDGDATDAALLDRLLPGHDAIVVTLGISEPPLRVRLRGAKGTADDIRSRGTAAIVTAARRAGIQRLVVQSSYGVGASRDMLTFGDRLLFALMIRPQIIDSEIQEGVLRGSELDWTIVQPVYLSDSDSTEHFTSVDGSTRERKVSRRAVAHAHADLVESGSSVRETVAVSG</sequence>